<evidence type="ECO:0000256" key="6">
    <source>
        <dbReference type="ARBA" id="ARBA00022968"/>
    </source>
</evidence>
<evidence type="ECO:0000256" key="1">
    <source>
        <dbReference type="ARBA" id="ARBA00004323"/>
    </source>
</evidence>
<comment type="subcellular location">
    <subcellularLocation>
        <location evidence="1 10">Golgi apparatus membrane</location>
        <topology evidence="1 10">Single-pass type II membrane protein</topology>
    </subcellularLocation>
</comment>
<comment type="similarity">
    <text evidence="2 10">Belongs to the glycosyltransferase 31 family.</text>
</comment>
<evidence type="ECO:0000313" key="12">
    <source>
        <dbReference type="Proteomes" id="UP001158576"/>
    </source>
</evidence>
<evidence type="ECO:0000313" key="11">
    <source>
        <dbReference type="EMBL" id="CAG5110240.1"/>
    </source>
</evidence>
<sequence length="329" mass="37868">MERFATRRMFKSDELFKAKNYFFMLGSDSDGSAFGEDSYLREEAEKYQDIVIADFVDTYNNLPTKTQSMYDFATTYCSDSVLYFVFHDSDTIINNRELEHQIIKKVSWERLNTLSKRTITGFPFLKDNSDVKTDIQIPFLRNFSDKDGHGVVHEALGDERGQIFCLRPTGWNHNAKNTEKYNITQSEYPPLIRLPEYCNGQGAILNRKALEKIHQVSKVTEMGSFRIEDIYFTGILRAKAGVEVPERVVIFDSDKISPRDFKRFLFANHNSKDALSGTSPVIQDDRLIYAAASGFFPQVQFSQKAKEDLETELKVKEILKQFSENNAIA</sequence>
<keyword evidence="8 10" id="KW-0333">Golgi apparatus</keyword>
<dbReference type="EMBL" id="OU015567">
    <property type="protein sequence ID" value="CAG5110240.1"/>
    <property type="molecule type" value="Genomic_DNA"/>
</dbReference>
<name>A0ABN7SXR3_OIKDI</name>
<keyword evidence="9" id="KW-0472">Membrane</keyword>
<evidence type="ECO:0000256" key="4">
    <source>
        <dbReference type="ARBA" id="ARBA00022679"/>
    </source>
</evidence>
<dbReference type="InterPro" id="IPR002659">
    <property type="entry name" value="Glyco_trans_31"/>
</dbReference>
<keyword evidence="12" id="KW-1185">Reference proteome</keyword>
<protein>
    <recommendedName>
        <fullName evidence="10">Hexosyltransferase</fullName>
        <ecNumber evidence="10">2.4.1.-</ecNumber>
    </recommendedName>
</protein>
<dbReference type="EC" id="2.4.1.-" evidence="10"/>
<dbReference type="PANTHER" id="PTHR11214">
    <property type="entry name" value="BETA-1,3-N-ACETYLGLUCOSAMINYLTRANSFERASE"/>
    <property type="match status" value="1"/>
</dbReference>
<dbReference type="PANTHER" id="PTHR11214:SF314">
    <property type="entry name" value="HEXOSYLTRANSFERASE"/>
    <property type="match status" value="1"/>
</dbReference>
<keyword evidence="4" id="KW-0808">Transferase</keyword>
<keyword evidence="7" id="KW-1133">Transmembrane helix</keyword>
<evidence type="ECO:0000256" key="3">
    <source>
        <dbReference type="ARBA" id="ARBA00022676"/>
    </source>
</evidence>
<accession>A0ABN7SXR3</accession>
<proteinExistence type="inferred from homology"/>
<organism evidence="11 12">
    <name type="scientific">Oikopleura dioica</name>
    <name type="common">Tunicate</name>
    <dbReference type="NCBI Taxonomy" id="34765"/>
    <lineage>
        <taxon>Eukaryota</taxon>
        <taxon>Metazoa</taxon>
        <taxon>Chordata</taxon>
        <taxon>Tunicata</taxon>
        <taxon>Appendicularia</taxon>
        <taxon>Copelata</taxon>
        <taxon>Oikopleuridae</taxon>
        <taxon>Oikopleura</taxon>
    </lineage>
</organism>
<evidence type="ECO:0000256" key="7">
    <source>
        <dbReference type="ARBA" id="ARBA00022989"/>
    </source>
</evidence>
<keyword evidence="3 10" id="KW-0328">Glycosyltransferase</keyword>
<evidence type="ECO:0000256" key="5">
    <source>
        <dbReference type="ARBA" id="ARBA00022692"/>
    </source>
</evidence>
<gene>
    <name evidence="11" type="ORF">OKIOD_LOCUS13424</name>
</gene>
<evidence type="ECO:0000256" key="8">
    <source>
        <dbReference type="ARBA" id="ARBA00023034"/>
    </source>
</evidence>
<keyword evidence="6" id="KW-0735">Signal-anchor</keyword>
<evidence type="ECO:0000256" key="2">
    <source>
        <dbReference type="ARBA" id="ARBA00008661"/>
    </source>
</evidence>
<reference evidence="11 12" key="1">
    <citation type="submission" date="2021-04" db="EMBL/GenBank/DDBJ databases">
        <authorList>
            <person name="Bliznina A."/>
        </authorList>
    </citation>
    <scope>NUCLEOTIDE SEQUENCE [LARGE SCALE GENOMIC DNA]</scope>
</reference>
<evidence type="ECO:0000256" key="10">
    <source>
        <dbReference type="RuleBase" id="RU363063"/>
    </source>
</evidence>
<evidence type="ECO:0000256" key="9">
    <source>
        <dbReference type="ARBA" id="ARBA00023136"/>
    </source>
</evidence>
<dbReference type="Pfam" id="PF01762">
    <property type="entry name" value="Galactosyl_T"/>
    <property type="match status" value="2"/>
</dbReference>
<keyword evidence="5" id="KW-0812">Transmembrane</keyword>
<dbReference type="Proteomes" id="UP001158576">
    <property type="component" value="Chromosome 2"/>
</dbReference>